<dbReference type="Proteomes" id="UP000291189">
    <property type="component" value="Unassembled WGS sequence"/>
</dbReference>
<evidence type="ECO:0000313" key="4">
    <source>
        <dbReference type="EMBL" id="RYU10790.1"/>
    </source>
</evidence>
<dbReference type="Pfam" id="PF00583">
    <property type="entry name" value="Acetyltransf_1"/>
    <property type="match status" value="2"/>
</dbReference>
<dbReference type="InterPro" id="IPR016181">
    <property type="entry name" value="Acyl_CoA_acyltransferase"/>
</dbReference>
<protein>
    <submittedName>
        <fullName evidence="4">GNAT family N-acetyltransferase</fullName>
    </submittedName>
</protein>
<sequence>MQLRFATGGAAEGWAQVQMSASPFLVSSEEAVLHDMAHHPATLARYVVVEDGQVLGLTRVRDSRPGEVRAMIQVHVDHRGRGVGTLLLAQVLRVAGDRSVAGVVNGDDHSVGVSDHWGFVRERSHRISAVDPRDAPPAPPTPDDLTVVPLTDVDPAGVWACLQEVALDDPSGLTRPVPLDEFLATEWADPLHRPDLGRAAVTADGTPVAYAEITAAHGRAWNAMTGTLPSHRGRGLATLVKAHALAACAAAGITSCGTGNDDANAPMLAVNDRLGYRPSAVTWSARRAG</sequence>
<dbReference type="RefSeq" id="WP_129988381.1">
    <property type="nucleotide sequence ID" value="NZ_SDPU01000028.1"/>
</dbReference>
<evidence type="ECO:0000259" key="3">
    <source>
        <dbReference type="PROSITE" id="PS51186"/>
    </source>
</evidence>
<dbReference type="InterPro" id="IPR000182">
    <property type="entry name" value="GNAT_dom"/>
</dbReference>
<feature type="domain" description="N-acetyltransferase" evidence="3">
    <location>
        <begin position="1"/>
        <end position="142"/>
    </location>
</feature>
<dbReference type="AlphaFoldDB" id="A0A4Q5IXB1"/>
<keyword evidence="5" id="KW-1185">Reference proteome</keyword>
<dbReference type="PANTHER" id="PTHR43877">
    <property type="entry name" value="AMINOALKYLPHOSPHONATE N-ACETYLTRANSFERASE-RELATED-RELATED"/>
    <property type="match status" value="1"/>
</dbReference>
<evidence type="ECO:0000256" key="2">
    <source>
        <dbReference type="ARBA" id="ARBA00023315"/>
    </source>
</evidence>
<reference evidence="4 5" key="1">
    <citation type="submission" date="2019-01" db="EMBL/GenBank/DDBJ databases">
        <title>Nocardioides guangzhouensis sp. nov., an actinobacterium isolated from soil.</title>
        <authorList>
            <person name="Fu Y."/>
            <person name="Cai Y."/>
            <person name="Lin Z."/>
            <person name="Chen P."/>
        </authorList>
    </citation>
    <scope>NUCLEOTIDE SEQUENCE [LARGE SCALE GENOMIC DNA]</scope>
    <source>
        <strain evidence="4 5">NBRC 105384</strain>
    </source>
</reference>
<evidence type="ECO:0000313" key="5">
    <source>
        <dbReference type="Proteomes" id="UP000291189"/>
    </source>
</evidence>
<comment type="caution">
    <text evidence="4">The sequence shown here is derived from an EMBL/GenBank/DDBJ whole genome shotgun (WGS) entry which is preliminary data.</text>
</comment>
<evidence type="ECO:0000256" key="1">
    <source>
        <dbReference type="ARBA" id="ARBA00022679"/>
    </source>
</evidence>
<accession>A0A4Q5IXB1</accession>
<dbReference type="GO" id="GO:0016747">
    <property type="term" value="F:acyltransferase activity, transferring groups other than amino-acyl groups"/>
    <property type="evidence" value="ECO:0007669"/>
    <property type="project" value="InterPro"/>
</dbReference>
<dbReference type="CDD" id="cd04301">
    <property type="entry name" value="NAT_SF"/>
    <property type="match status" value="1"/>
</dbReference>
<dbReference type="OrthoDB" id="4119890at2"/>
<dbReference type="InterPro" id="IPR050832">
    <property type="entry name" value="Bact_Acetyltransf"/>
</dbReference>
<dbReference type="SUPFAM" id="SSF55729">
    <property type="entry name" value="Acyl-CoA N-acyltransferases (Nat)"/>
    <property type="match status" value="2"/>
</dbReference>
<gene>
    <name evidence="4" type="ORF">ETU37_16235</name>
</gene>
<keyword evidence="1 4" id="KW-0808">Transferase</keyword>
<dbReference type="PROSITE" id="PS51186">
    <property type="entry name" value="GNAT"/>
    <property type="match status" value="2"/>
</dbReference>
<proteinExistence type="predicted"/>
<organism evidence="4 5">
    <name type="scientific">Nocardioides iriomotensis</name>
    <dbReference type="NCBI Taxonomy" id="715784"/>
    <lineage>
        <taxon>Bacteria</taxon>
        <taxon>Bacillati</taxon>
        <taxon>Actinomycetota</taxon>
        <taxon>Actinomycetes</taxon>
        <taxon>Propionibacteriales</taxon>
        <taxon>Nocardioidaceae</taxon>
        <taxon>Nocardioides</taxon>
    </lineage>
</organism>
<name>A0A4Q5IXB1_9ACTN</name>
<keyword evidence="2" id="KW-0012">Acyltransferase</keyword>
<feature type="domain" description="N-acetyltransferase" evidence="3">
    <location>
        <begin position="145"/>
        <end position="289"/>
    </location>
</feature>
<dbReference type="EMBL" id="SDPU01000028">
    <property type="protein sequence ID" value="RYU10790.1"/>
    <property type="molecule type" value="Genomic_DNA"/>
</dbReference>
<dbReference type="Gene3D" id="3.40.630.30">
    <property type="match status" value="1"/>
</dbReference>